<feature type="transmembrane region" description="Helical" evidence="1">
    <location>
        <begin position="321"/>
        <end position="344"/>
    </location>
</feature>
<proteinExistence type="predicted"/>
<feature type="transmembrane region" description="Helical" evidence="1">
    <location>
        <begin position="50"/>
        <end position="72"/>
    </location>
</feature>
<keyword evidence="3" id="KW-1185">Reference proteome</keyword>
<dbReference type="STRING" id="357278.IV61_GL001614"/>
<organism evidence="2 3">
    <name type="scientific">Levilactobacillus parabrevis ATCC 53295</name>
    <dbReference type="NCBI Taxonomy" id="1267003"/>
    <lineage>
        <taxon>Bacteria</taxon>
        <taxon>Bacillati</taxon>
        <taxon>Bacillota</taxon>
        <taxon>Bacilli</taxon>
        <taxon>Lactobacillales</taxon>
        <taxon>Lactobacillaceae</taxon>
        <taxon>Levilactobacillus</taxon>
    </lineage>
</organism>
<dbReference type="Proteomes" id="UP000051176">
    <property type="component" value="Unassembled WGS sequence"/>
</dbReference>
<evidence type="ECO:0000313" key="3">
    <source>
        <dbReference type="Proteomes" id="UP000051176"/>
    </source>
</evidence>
<feature type="transmembrane region" description="Helical" evidence="1">
    <location>
        <begin position="149"/>
        <end position="171"/>
    </location>
</feature>
<sequence length="409" mass="45979">MSVLFVFLLIENILEKYIGVFQYSDELISIVLFLLILIRLPHAKLPKTIVMIIIFFLITLLLGILSSAWFHIQPSRIAAFKDILAVSKFFIVYVYAAAFASDKNAERERRRILSFSRFYIWILAFCGVVNQFVDLGMGEGYRGPIKEYAFLYTHGTFMVASVVVMAAVFIANGTKKNAGYIGLSFLVLALSMRTKAFIFIVAACTLMFGYRKSAVQSRRSRASKNSLRLYMVLAIVLVLVYFIARNKVASYLSWGLVAARPALYIVGFQIMCNYFPLGSGLGTFASSISGKYYSPLYFTYGISNISGLRQSEGFKYMSDTYWPYIFGQYGLIGMTTYLLSLYCVLKDIRRVFQSSPNALSAALSLFFYVIASSFVEAVFTNAPIVLIALTLGYYLRISRDQETSGTVVS</sequence>
<comment type="caution">
    <text evidence="2">The sequence shown here is derived from an EMBL/GenBank/DDBJ whole genome shotgun (WGS) entry which is preliminary data.</text>
</comment>
<feature type="transmembrane region" description="Helical" evidence="1">
    <location>
        <begin position="251"/>
        <end position="271"/>
    </location>
</feature>
<feature type="transmembrane region" description="Helical" evidence="1">
    <location>
        <begin position="118"/>
        <end position="137"/>
    </location>
</feature>
<keyword evidence="1" id="KW-1133">Transmembrane helix</keyword>
<protein>
    <recommendedName>
        <fullName evidence="4">Polysaccharide polymerase</fullName>
    </recommendedName>
</protein>
<keyword evidence="1" id="KW-0472">Membrane</keyword>
<feature type="transmembrane region" description="Helical" evidence="1">
    <location>
        <begin position="20"/>
        <end position="38"/>
    </location>
</feature>
<evidence type="ECO:0000313" key="2">
    <source>
        <dbReference type="EMBL" id="KRK33873.1"/>
    </source>
</evidence>
<dbReference type="EMBL" id="AZCZ01000054">
    <property type="protein sequence ID" value="KRK33873.1"/>
    <property type="molecule type" value="Genomic_DNA"/>
</dbReference>
<feature type="transmembrane region" description="Helical" evidence="1">
    <location>
        <begin position="228"/>
        <end position="244"/>
    </location>
</feature>
<name>A0A0R1GPP0_9LACO</name>
<accession>A0A0R1GPP0</accession>
<reference evidence="2 3" key="1">
    <citation type="journal article" date="2015" name="Genome Announc.">
        <title>Expanding the biotechnology potential of lactobacilli through comparative genomics of 213 strains and associated genera.</title>
        <authorList>
            <person name="Sun Z."/>
            <person name="Harris H.M."/>
            <person name="McCann A."/>
            <person name="Guo C."/>
            <person name="Argimon S."/>
            <person name="Zhang W."/>
            <person name="Yang X."/>
            <person name="Jeffery I.B."/>
            <person name="Cooney J.C."/>
            <person name="Kagawa T.F."/>
            <person name="Liu W."/>
            <person name="Song Y."/>
            <person name="Salvetti E."/>
            <person name="Wrobel A."/>
            <person name="Rasinkangas P."/>
            <person name="Parkhill J."/>
            <person name="Rea M.C."/>
            <person name="O'Sullivan O."/>
            <person name="Ritari J."/>
            <person name="Douillard F.P."/>
            <person name="Paul Ross R."/>
            <person name="Yang R."/>
            <person name="Briner A.E."/>
            <person name="Felis G.E."/>
            <person name="de Vos W.M."/>
            <person name="Barrangou R."/>
            <person name="Klaenhammer T.R."/>
            <person name="Caufield P.W."/>
            <person name="Cui Y."/>
            <person name="Zhang H."/>
            <person name="O'Toole P.W."/>
        </authorList>
    </citation>
    <scope>NUCLEOTIDE SEQUENCE [LARGE SCALE GENOMIC DNA]</scope>
    <source>
        <strain evidence="2 3">ATCC 53295</strain>
    </source>
</reference>
<dbReference type="RefSeq" id="WP_020090220.1">
    <property type="nucleotide sequence ID" value="NZ_AZCZ01000054.1"/>
</dbReference>
<keyword evidence="1" id="KW-0812">Transmembrane</keyword>
<dbReference type="AlphaFoldDB" id="A0A0R1GPP0"/>
<feature type="transmembrane region" description="Helical" evidence="1">
    <location>
        <begin position="78"/>
        <end position="98"/>
    </location>
</feature>
<evidence type="ECO:0008006" key="4">
    <source>
        <dbReference type="Google" id="ProtNLM"/>
    </source>
</evidence>
<feature type="transmembrane region" description="Helical" evidence="1">
    <location>
        <begin position="183"/>
        <end position="208"/>
    </location>
</feature>
<dbReference type="PATRIC" id="fig|1267003.4.peg.1998"/>
<gene>
    <name evidence="2" type="ORF">FD07_GL001899</name>
</gene>
<evidence type="ECO:0000256" key="1">
    <source>
        <dbReference type="SAM" id="Phobius"/>
    </source>
</evidence>
<dbReference type="OrthoDB" id="1886007at2"/>